<dbReference type="PANTHER" id="PTHR13903:SF8">
    <property type="entry name" value="PIRIN"/>
    <property type="match status" value="1"/>
</dbReference>
<evidence type="ECO:0000313" key="4">
    <source>
        <dbReference type="EMBL" id="ORY31179.1"/>
    </source>
</evidence>
<accession>A0A1Y2B8M8</accession>
<protein>
    <recommendedName>
        <fullName evidence="3">Pirin N-terminal domain-containing protein</fullName>
    </recommendedName>
</protein>
<dbReference type="Pfam" id="PF02678">
    <property type="entry name" value="Pirin"/>
    <property type="match status" value="1"/>
</dbReference>
<name>A0A1Y2B8M8_9FUNG</name>
<dbReference type="EMBL" id="MCGO01000079">
    <property type="protein sequence ID" value="ORY31179.1"/>
    <property type="molecule type" value="Genomic_DNA"/>
</dbReference>
<gene>
    <name evidence="4" type="ORF">BCR33DRAFT_857132</name>
</gene>
<feature type="domain" description="Pirin N-terminal" evidence="3">
    <location>
        <begin position="32"/>
        <end position="122"/>
    </location>
</feature>
<comment type="similarity">
    <text evidence="1 2">Belongs to the pirin family.</text>
</comment>
<proteinExistence type="inferred from homology"/>
<organism evidence="4 5">
    <name type="scientific">Rhizoclosmatium globosum</name>
    <dbReference type="NCBI Taxonomy" id="329046"/>
    <lineage>
        <taxon>Eukaryota</taxon>
        <taxon>Fungi</taxon>
        <taxon>Fungi incertae sedis</taxon>
        <taxon>Chytridiomycota</taxon>
        <taxon>Chytridiomycota incertae sedis</taxon>
        <taxon>Chytridiomycetes</taxon>
        <taxon>Chytridiales</taxon>
        <taxon>Chytriomycetaceae</taxon>
        <taxon>Rhizoclosmatium</taxon>
    </lineage>
</organism>
<dbReference type="PANTHER" id="PTHR13903">
    <property type="entry name" value="PIRIN-RELATED"/>
    <property type="match status" value="1"/>
</dbReference>
<evidence type="ECO:0000256" key="2">
    <source>
        <dbReference type="RuleBase" id="RU003457"/>
    </source>
</evidence>
<dbReference type="InterPro" id="IPR012093">
    <property type="entry name" value="Pirin"/>
</dbReference>
<dbReference type="AlphaFoldDB" id="A0A1Y2B8M8"/>
<dbReference type="SUPFAM" id="SSF51182">
    <property type="entry name" value="RmlC-like cupins"/>
    <property type="match status" value="1"/>
</dbReference>
<dbReference type="STRING" id="329046.A0A1Y2B8M8"/>
<keyword evidence="5" id="KW-1185">Reference proteome</keyword>
<sequence>MSQTLRSILKTVKPRTFGPEGINRRLISPNYEGKLLKPFVLLDVLKGPFPRDSITFGFHPHSGIATLSYQKDFPLNYTDTEGRTGVLPPGGLEWMRAGGGAWHRGDLVGQEGKNTTGFQLWISLPPGVEDGPSHSEFVAPERVPAVENVKVLMGKYKNAVSPIKDAGSENITCLDVSVDAGGVFEYDFPEGQTASWVLVYDGMARINGMVPFDDHLMILSGEKGGSRLHVVADEDEGVKMIIGSAVPQKEAVVTSFYSVHTNKASLAAGEKRILEIGSRLVEEGKITENARL</sequence>
<dbReference type="InterPro" id="IPR014710">
    <property type="entry name" value="RmlC-like_jellyroll"/>
</dbReference>
<evidence type="ECO:0000259" key="3">
    <source>
        <dbReference type="Pfam" id="PF02678"/>
    </source>
</evidence>
<reference evidence="4 5" key="1">
    <citation type="submission" date="2016-07" db="EMBL/GenBank/DDBJ databases">
        <title>Pervasive Adenine N6-methylation of Active Genes in Fungi.</title>
        <authorList>
            <consortium name="DOE Joint Genome Institute"/>
            <person name="Mondo S.J."/>
            <person name="Dannebaum R.O."/>
            <person name="Kuo R.C."/>
            <person name="Labutti K."/>
            <person name="Haridas S."/>
            <person name="Kuo A."/>
            <person name="Salamov A."/>
            <person name="Ahrendt S.R."/>
            <person name="Lipzen A."/>
            <person name="Sullivan W."/>
            <person name="Andreopoulos W.B."/>
            <person name="Clum A."/>
            <person name="Lindquist E."/>
            <person name="Daum C."/>
            <person name="Ramamoorthy G.K."/>
            <person name="Gryganskyi A."/>
            <person name="Culley D."/>
            <person name="Magnuson J.K."/>
            <person name="James T.Y."/>
            <person name="O'Malley M.A."/>
            <person name="Stajich J.E."/>
            <person name="Spatafora J.W."/>
            <person name="Visel A."/>
            <person name="Grigoriev I.V."/>
        </authorList>
    </citation>
    <scope>NUCLEOTIDE SEQUENCE [LARGE SCALE GENOMIC DNA]</scope>
    <source>
        <strain evidence="4 5">JEL800</strain>
    </source>
</reference>
<dbReference type="Gene3D" id="2.60.120.10">
    <property type="entry name" value="Jelly Rolls"/>
    <property type="match status" value="1"/>
</dbReference>
<dbReference type="OrthoDB" id="2123038at2759"/>
<dbReference type="InterPro" id="IPR011051">
    <property type="entry name" value="RmlC_Cupin_sf"/>
</dbReference>
<dbReference type="Proteomes" id="UP000193642">
    <property type="component" value="Unassembled WGS sequence"/>
</dbReference>
<dbReference type="InterPro" id="IPR003829">
    <property type="entry name" value="Pirin_N_dom"/>
</dbReference>
<evidence type="ECO:0000256" key="1">
    <source>
        <dbReference type="ARBA" id="ARBA00008416"/>
    </source>
</evidence>
<dbReference type="PIRSF" id="PIRSF006232">
    <property type="entry name" value="Pirin"/>
    <property type="match status" value="1"/>
</dbReference>
<comment type="caution">
    <text evidence="4">The sequence shown here is derived from an EMBL/GenBank/DDBJ whole genome shotgun (WGS) entry which is preliminary data.</text>
</comment>
<dbReference type="CDD" id="cd02247">
    <property type="entry name" value="cupin_pirin_C"/>
    <property type="match status" value="1"/>
</dbReference>
<evidence type="ECO:0000313" key="5">
    <source>
        <dbReference type="Proteomes" id="UP000193642"/>
    </source>
</evidence>